<evidence type="ECO:0000256" key="1">
    <source>
        <dbReference type="SAM" id="MobiDB-lite"/>
    </source>
</evidence>
<feature type="transmembrane region" description="Helical" evidence="2">
    <location>
        <begin position="69"/>
        <end position="87"/>
    </location>
</feature>
<organism evidence="4 5">
    <name type="scientific">Nocardia seriolae</name>
    <dbReference type="NCBI Taxonomy" id="37332"/>
    <lineage>
        <taxon>Bacteria</taxon>
        <taxon>Bacillati</taxon>
        <taxon>Actinomycetota</taxon>
        <taxon>Actinomycetes</taxon>
        <taxon>Mycobacteriales</taxon>
        <taxon>Nocardiaceae</taxon>
        <taxon>Nocardia</taxon>
    </lineage>
</organism>
<accession>A0A0B8N136</accession>
<dbReference type="AlphaFoldDB" id="A0A0B8N136"/>
<evidence type="ECO:0000313" key="4">
    <source>
        <dbReference type="EMBL" id="GAP27548.1"/>
    </source>
</evidence>
<feature type="transmembrane region" description="Helical" evidence="2">
    <location>
        <begin position="28"/>
        <end position="49"/>
    </location>
</feature>
<sequence>MPEKFPSPAGWTPPGAEFRSSGGVSRTVTGALVGLILTPIGIALAARGAAGTRQWTILGDFADRVGSTFEILLAAAVFLLVAALAAYSPAGVISAGLVWGVLPGIIHFIFPDDTFRLIGDLPLSDDMHIALFQWLQTGFPLIVGILLVGAGAAATFRRR</sequence>
<proteinExistence type="predicted"/>
<protein>
    <submittedName>
        <fullName evidence="4">Uncharacterized protein</fullName>
    </submittedName>
</protein>
<reference evidence="5" key="1">
    <citation type="submission" date="2015-07" db="EMBL/GenBank/DDBJ databases">
        <title>Nocardia seriolae U-1 whole genome shotgun sequence.</title>
        <authorList>
            <person name="Imajoh M."/>
            <person name="Fukumoto Y."/>
            <person name="Sukeda M."/>
            <person name="Yamane J."/>
            <person name="Yamasaki K."/>
            <person name="Shimizu M."/>
            <person name="Ohnishi K."/>
            <person name="Oshima S."/>
        </authorList>
    </citation>
    <scope>NUCLEOTIDE SEQUENCE [LARGE SCALE GENOMIC DNA]</scope>
    <source>
        <strain evidence="5">U-1</strain>
    </source>
</reference>
<dbReference type="Proteomes" id="UP000180166">
    <property type="component" value="Chromosome"/>
</dbReference>
<keyword evidence="2" id="KW-0812">Transmembrane</keyword>
<dbReference type="RefSeq" id="WP_033086527.1">
    <property type="nucleotide sequence ID" value="NZ_AP017900.1"/>
</dbReference>
<evidence type="ECO:0000313" key="5">
    <source>
        <dbReference type="Proteomes" id="UP000037179"/>
    </source>
</evidence>
<dbReference type="Proteomes" id="UP000037179">
    <property type="component" value="Unassembled WGS sequence"/>
</dbReference>
<dbReference type="GeneID" id="93369742"/>
<dbReference type="OrthoDB" id="4565980at2"/>
<feature type="transmembrane region" description="Helical" evidence="2">
    <location>
        <begin position="130"/>
        <end position="156"/>
    </location>
</feature>
<feature type="transmembrane region" description="Helical" evidence="2">
    <location>
        <begin position="92"/>
        <end position="110"/>
    </location>
</feature>
<evidence type="ECO:0000313" key="3">
    <source>
        <dbReference type="EMBL" id="APB00877.1"/>
    </source>
</evidence>
<keyword evidence="2" id="KW-1133">Transmembrane helix</keyword>
<evidence type="ECO:0000313" key="6">
    <source>
        <dbReference type="Proteomes" id="UP000180166"/>
    </source>
</evidence>
<keyword evidence="2" id="KW-0472">Membrane</keyword>
<dbReference type="EMBL" id="BBYQ01000020">
    <property type="protein sequence ID" value="GAP27548.1"/>
    <property type="molecule type" value="Genomic_DNA"/>
</dbReference>
<reference evidence="4 5" key="2">
    <citation type="journal article" date="2016" name="Genome Announc.">
        <title>Draft Genome Sequence of Erythromycin- and Oxytetracycline-Sensitive Nocardia seriolae Strain U-1 (NBRC 110359).</title>
        <authorList>
            <person name="Imajoh M."/>
            <person name="Sukeda M."/>
            <person name="Shimizu M."/>
            <person name="Yamane J."/>
            <person name="Ohnishi K."/>
            <person name="Oshima S."/>
        </authorList>
    </citation>
    <scope>NUCLEOTIDE SEQUENCE [LARGE SCALE GENOMIC DNA]</scope>
    <source>
        <strain evidence="4 5">U-1</strain>
    </source>
</reference>
<feature type="region of interest" description="Disordered" evidence="1">
    <location>
        <begin position="1"/>
        <end position="22"/>
    </location>
</feature>
<dbReference type="KEGG" id="nsr:NS506_06846"/>
<gene>
    <name evidence="3" type="ORF">NS506_06846</name>
    <name evidence="4" type="ORF">NSK11_contig00020-0027</name>
</gene>
<keyword evidence="5" id="KW-1185">Reference proteome</keyword>
<name>A0A0B8N136_9NOCA</name>
<dbReference type="EMBL" id="CP017839">
    <property type="protein sequence ID" value="APB00877.1"/>
    <property type="molecule type" value="Genomic_DNA"/>
</dbReference>
<reference evidence="3 6" key="3">
    <citation type="submission" date="2016-10" db="EMBL/GenBank/DDBJ databases">
        <title>Genome sequence of Nocardia seriolae strain EM150506, isolated from Anguila japonica.</title>
        <authorList>
            <person name="Han H.-J."/>
        </authorList>
    </citation>
    <scope>NUCLEOTIDE SEQUENCE [LARGE SCALE GENOMIC DNA]</scope>
    <source>
        <strain evidence="3 6">EM150506</strain>
    </source>
</reference>
<evidence type="ECO:0000256" key="2">
    <source>
        <dbReference type="SAM" id="Phobius"/>
    </source>
</evidence>